<sequence>MFSRVLIGVTERSSAEDVSALLSSTGVDLLISRVLRPGSTDAAELARSVQLLYSAHSQTSLAWSLGGRAEGHLASLVGPALVKLYQLLLLTLPGTPVINYGDEIGLMDEVRTHPTDFIRYDVEELNSERAERLSSRSFFRGLSELRGKERSLLFGDFLLLSNSSSSLAYLRVWDQSERYVAAFNWAEEVAVLQLSSTELPQQATVVFSTNSSVLPADSSVDLTDLRLGPGQAALLKFPYTR</sequence>
<dbReference type="Ensembl" id="ENSSAUT00010005199.1">
    <property type="protein sequence ID" value="ENSSAUP00010004816.1"/>
    <property type="gene ID" value="ENSSAUG00010002460.1"/>
</dbReference>
<dbReference type="GO" id="GO:0015823">
    <property type="term" value="P:phenylalanine transport"/>
    <property type="evidence" value="ECO:0007669"/>
    <property type="project" value="TreeGrafter"/>
</dbReference>
<dbReference type="OMA" id="WNDSSGI"/>
<reference evidence="1" key="3">
    <citation type="submission" date="2025-09" db="UniProtKB">
        <authorList>
            <consortium name="Ensembl"/>
        </authorList>
    </citation>
    <scope>IDENTIFICATION</scope>
</reference>
<dbReference type="SUPFAM" id="SSF51445">
    <property type="entry name" value="(Trans)glycosidases"/>
    <property type="match status" value="1"/>
</dbReference>
<dbReference type="PANTHER" id="PTHR46673">
    <property type="entry name" value="4F2 CELL-SURFACE ANTIGEN HEAVY CHAIN"/>
    <property type="match status" value="1"/>
</dbReference>
<dbReference type="Gene3D" id="2.60.40.1180">
    <property type="entry name" value="Golgi alpha-mannosidase II"/>
    <property type="match status" value="1"/>
</dbReference>
<dbReference type="GO" id="GO:1903801">
    <property type="term" value="P:L-leucine import across plasma membrane"/>
    <property type="evidence" value="ECO:0007669"/>
    <property type="project" value="TreeGrafter"/>
</dbReference>
<dbReference type="GeneTree" id="ENSGT00940000156646"/>
<dbReference type="InterPro" id="IPR013780">
    <property type="entry name" value="Glyco_hydro_b"/>
</dbReference>
<dbReference type="GO" id="GO:0016324">
    <property type="term" value="C:apical plasma membrane"/>
    <property type="evidence" value="ECO:0007669"/>
    <property type="project" value="TreeGrafter"/>
</dbReference>
<keyword evidence="2" id="KW-1185">Reference proteome</keyword>
<dbReference type="AlphaFoldDB" id="A0A671TU00"/>
<dbReference type="GO" id="GO:0015190">
    <property type="term" value="F:L-leucine transmembrane transporter activity"/>
    <property type="evidence" value="ECO:0007669"/>
    <property type="project" value="TreeGrafter"/>
</dbReference>
<evidence type="ECO:0008006" key="3">
    <source>
        <dbReference type="Google" id="ProtNLM"/>
    </source>
</evidence>
<name>A0A671TU00_SPAAU</name>
<dbReference type="GO" id="GO:0016323">
    <property type="term" value="C:basolateral plasma membrane"/>
    <property type="evidence" value="ECO:0007669"/>
    <property type="project" value="TreeGrafter"/>
</dbReference>
<accession>A0A671TU00</accession>
<reference evidence="1" key="1">
    <citation type="submission" date="2021-04" db="EMBL/GenBank/DDBJ databases">
        <authorList>
            <consortium name="Wellcome Sanger Institute Data Sharing"/>
        </authorList>
    </citation>
    <scope>NUCLEOTIDE SEQUENCE [LARGE SCALE GENOMIC DNA]</scope>
</reference>
<reference evidence="1" key="2">
    <citation type="submission" date="2025-08" db="UniProtKB">
        <authorList>
            <consortium name="Ensembl"/>
        </authorList>
    </citation>
    <scope>IDENTIFICATION</scope>
</reference>
<dbReference type="Gene3D" id="3.20.20.80">
    <property type="entry name" value="Glycosidases"/>
    <property type="match status" value="1"/>
</dbReference>
<evidence type="ECO:0000313" key="2">
    <source>
        <dbReference type="Proteomes" id="UP000472265"/>
    </source>
</evidence>
<dbReference type="InParanoid" id="A0A671TU00"/>
<dbReference type="InterPro" id="IPR042280">
    <property type="entry name" value="SLC3A2"/>
</dbReference>
<proteinExistence type="predicted"/>
<dbReference type="InterPro" id="IPR017853">
    <property type="entry name" value="GH"/>
</dbReference>
<evidence type="ECO:0000313" key="1">
    <source>
        <dbReference type="Ensembl" id="ENSSAUP00010004816.1"/>
    </source>
</evidence>
<dbReference type="Proteomes" id="UP000472265">
    <property type="component" value="Chromosome 16"/>
</dbReference>
<dbReference type="GO" id="GO:1904273">
    <property type="term" value="P:L-alanine import across plasma membrane"/>
    <property type="evidence" value="ECO:0007669"/>
    <property type="project" value="TreeGrafter"/>
</dbReference>
<organism evidence="1 2">
    <name type="scientific">Sparus aurata</name>
    <name type="common">Gilthead sea bream</name>
    <dbReference type="NCBI Taxonomy" id="8175"/>
    <lineage>
        <taxon>Eukaryota</taxon>
        <taxon>Metazoa</taxon>
        <taxon>Chordata</taxon>
        <taxon>Craniata</taxon>
        <taxon>Vertebrata</taxon>
        <taxon>Euteleostomi</taxon>
        <taxon>Actinopterygii</taxon>
        <taxon>Neopterygii</taxon>
        <taxon>Teleostei</taxon>
        <taxon>Neoteleostei</taxon>
        <taxon>Acanthomorphata</taxon>
        <taxon>Eupercaria</taxon>
        <taxon>Spariformes</taxon>
        <taxon>Sparidae</taxon>
        <taxon>Sparus</taxon>
    </lineage>
</organism>
<protein>
    <recommendedName>
        <fullName evidence="3">Solute carrier family 3 member 2b</fullName>
    </recommendedName>
</protein>
<dbReference type="PANTHER" id="PTHR46673:SF3">
    <property type="entry name" value="SOLUTE CARRIER FAMILY 3 (AMINO ACID TRANSPORTER HEAVY CHAIN), MEMBER 2A-RELATED"/>
    <property type="match status" value="1"/>
</dbReference>
<dbReference type="GO" id="GO:0015180">
    <property type="term" value="F:L-alanine transmembrane transporter activity"/>
    <property type="evidence" value="ECO:0007669"/>
    <property type="project" value="TreeGrafter"/>
</dbReference>
<dbReference type="GO" id="GO:0015173">
    <property type="term" value="F:aromatic amino acid transmembrane transporter activity"/>
    <property type="evidence" value="ECO:0007669"/>
    <property type="project" value="TreeGrafter"/>
</dbReference>